<dbReference type="EMBL" id="VSRR010085801">
    <property type="protein sequence ID" value="MPC90857.1"/>
    <property type="molecule type" value="Genomic_DNA"/>
</dbReference>
<dbReference type="Proteomes" id="UP000324222">
    <property type="component" value="Unassembled WGS sequence"/>
</dbReference>
<evidence type="ECO:0000313" key="1">
    <source>
        <dbReference type="EMBL" id="MPC90857.1"/>
    </source>
</evidence>
<gene>
    <name evidence="1" type="ORF">E2C01_085860</name>
</gene>
<organism evidence="1 2">
    <name type="scientific">Portunus trituberculatus</name>
    <name type="common">Swimming crab</name>
    <name type="synonym">Neptunus trituberculatus</name>
    <dbReference type="NCBI Taxonomy" id="210409"/>
    <lineage>
        <taxon>Eukaryota</taxon>
        <taxon>Metazoa</taxon>
        <taxon>Ecdysozoa</taxon>
        <taxon>Arthropoda</taxon>
        <taxon>Crustacea</taxon>
        <taxon>Multicrustacea</taxon>
        <taxon>Malacostraca</taxon>
        <taxon>Eumalacostraca</taxon>
        <taxon>Eucarida</taxon>
        <taxon>Decapoda</taxon>
        <taxon>Pleocyemata</taxon>
        <taxon>Brachyura</taxon>
        <taxon>Eubrachyura</taxon>
        <taxon>Portunoidea</taxon>
        <taxon>Portunidae</taxon>
        <taxon>Portuninae</taxon>
        <taxon>Portunus</taxon>
    </lineage>
</organism>
<sequence length="91" mass="9835">MKARVHNIHRFLEEYPLEATQKQKLVCETVSANLVRGERSAGRGLLLLLPPARPSVAYLSSARQPAGNGLAACPAGKLLDLLNFVSVVDRA</sequence>
<reference evidence="1 2" key="1">
    <citation type="submission" date="2019-05" db="EMBL/GenBank/DDBJ databases">
        <title>Another draft genome of Portunus trituberculatus and its Hox gene families provides insights of decapod evolution.</title>
        <authorList>
            <person name="Jeong J.-H."/>
            <person name="Song I."/>
            <person name="Kim S."/>
            <person name="Choi T."/>
            <person name="Kim D."/>
            <person name="Ryu S."/>
            <person name="Kim W."/>
        </authorList>
    </citation>
    <scope>NUCLEOTIDE SEQUENCE [LARGE SCALE GENOMIC DNA]</scope>
    <source>
        <tissue evidence="1">Muscle</tissue>
    </source>
</reference>
<protein>
    <submittedName>
        <fullName evidence="1">Uncharacterized protein</fullName>
    </submittedName>
</protein>
<comment type="caution">
    <text evidence="1">The sequence shown here is derived from an EMBL/GenBank/DDBJ whole genome shotgun (WGS) entry which is preliminary data.</text>
</comment>
<proteinExistence type="predicted"/>
<accession>A0A5B7JBV3</accession>
<name>A0A5B7JBV3_PORTR</name>
<evidence type="ECO:0000313" key="2">
    <source>
        <dbReference type="Proteomes" id="UP000324222"/>
    </source>
</evidence>
<keyword evidence="2" id="KW-1185">Reference proteome</keyword>
<dbReference type="AlphaFoldDB" id="A0A5B7JBV3"/>